<reference evidence="1 2" key="1">
    <citation type="submission" date="2018-10" db="EMBL/GenBank/DDBJ databases">
        <authorList>
            <person name="Jung H.S."/>
            <person name="Jeon C.O."/>
        </authorList>
    </citation>
    <scope>NUCLEOTIDE SEQUENCE [LARGE SCALE GENOMIC DNA]</scope>
    <source>
        <strain evidence="1 2">MA-7-27</strain>
    </source>
</reference>
<evidence type="ECO:0000313" key="2">
    <source>
        <dbReference type="Proteomes" id="UP000281343"/>
    </source>
</evidence>
<dbReference type="InterPro" id="IPR019646">
    <property type="entry name" value="Aminoglyc_AdlTrfase"/>
</dbReference>
<dbReference type="Gene3D" id="3.30.460.40">
    <property type="match status" value="1"/>
</dbReference>
<gene>
    <name evidence="1" type="ORF">D9R08_01035</name>
</gene>
<keyword evidence="2" id="KW-1185">Reference proteome</keyword>
<evidence type="ECO:0008006" key="3">
    <source>
        <dbReference type="Google" id="ProtNLM"/>
    </source>
</evidence>
<proteinExistence type="predicted"/>
<dbReference type="Proteomes" id="UP000281343">
    <property type="component" value="Unassembled WGS sequence"/>
</dbReference>
<dbReference type="Pfam" id="PF10706">
    <property type="entry name" value="Aminoglyc_resit"/>
    <property type="match status" value="1"/>
</dbReference>
<name>A0A3L9YC19_9RHOB</name>
<dbReference type="AlphaFoldDB" id="A0A3L9YC19"/>
<sequence length="168" mass="18219">MRQTMSPEMPDRMAARICTALAQAGVTVWIDGGWGVDALLGRQTRPHGDLDLVVAATDLEPLLARLDEMGFAVIDSPDQRAWNFVLGDDAGHRIDLHVVVFGTGGDGIYGPPENGESYPAAAFAGRGDLAGQQVRCMTAEFQIANRRGYALRDVDLHDIRVLRDVFGI</sequence>
<comment type="caution">
    <text evidence="1">The sequence shown here is derived from an EMBL/GenBank/DDBJ whole genome shotgun (WGS) entry which is preliminary data.</text>
</comment>
<dbReference type="EMBL" id="RCNT01000001">
    <property type="protein sequence ID" value="RMA43556.1"/>
    <property type="molecule type" value="Genomic_DNA"/>
</dbReference>
<evidence type="ECO:0000313" key="1">
    <source>
        <dbReference type="EMBL" id="RMA43556.1"/>
    </source>
</evidence>
<accession>A0A3L9YC19</accession>
<organism evidence="1 2">
    <name type="scientific">Rhodophyticola porphyridii</name>
    <dbReference type="NCBI Taxonomy" id="1852017"/>
    <lineage>
        <taxon>Bacteria</taxon>
        <taxon>Pseudomonadati</taxon>
        <taxon>Pseudomonadota</taxon>
        <taxon>Alphaproteobacteria</taxon>
        <taxon>Rhodobacterales</taxon>
        <taxon>Roseobacteraceae</taxon>
        <taxon>Rhodophyticola</taxon>
    </lineage>
</organism>
<protein>
    <recommendedName>
        <fullName evidence="3">Aminoglycoside nucleotidyltransferase</fullName>
    </recommendedName>
</protein>